<dbReference type="AlphaFoldDB" id="A0A327T883"/>
<evidence type="ECO:0000256" key="2">
    <source>
        <dbReference type="ARBA" id="ARBA00022692"/>
    </source>
</evidence>
<protein>
    <submittedName>
        <fullName evidence="6">DoxX-like protein</fullName>
    </submittedName>
</protein>
<keyword evidence="3 5" id="KW-1133">Transmembrane helix</keyword>
<dbReference type="Proteomes" id="UP000249754">
    <property type="component" value="Unassembled WGS sequence"/>
</dbReference>
<evidence type="ECO:0000256" key="5">
    <source>
        <dbReference type="SAM" id="Phobius"/>
    </source>
</evidence>
<comment type="subcellular location">
    <subcellularLocation>
        <location evidence="1">Membrane</location>
        <topology evidence="1">Multi-pass membrane protein</topology>
    </subcellularLocation>
</comment>
<keyword evidence="2 5" id="KW-0812">Transmembrane</keyword>
<reference evidence="6 7" key="1">
    <citation type="submission" date="2018-06" db="EMBL/GenBank/DDBJ databases">
        <title>Genomic Encyclopedia of Archaeal and Bacterial Type Strains, Phase II (KMG-II): from individual species to whole genera.</title>
        <authorList>
            <person name="Goeker M."/>
        </authorList>
    </citation>
    <scope>NUCLEOTIDE SEQUENCE [LARGE SCALE GENOMIC DNA]</scope>
    <source>
        <strain evidence="6 7">DSM 14825</strain>
    </source>
</reference>
<evidence type="ECO:0000256" key="4">
    <source>
        <dbReference type="ARBA" id="ARBA00023136"/>
    </source>
</evidence>
<dbReference type="OrthoDB" id="799482at2"/>
<feature type="transmembrane region" description="Helical" evidence="5">
    <location>
        <begin position="63"/>
        <end position="81"/>
    </location>
</feature>
<dbReference type="RefSeq" id="WP_111632102.1">
    <property type="nucleotide sequence ID" value="NZ_QLLR01000001.1"/>
</dbReference>
<feature type="transmembrane region" description="Helical" evidence="5">
    <location>
        <begin position="6"/>
        <end position="27"/>
    </location>
</feature>
<comment type="caution">
    <text evidence="6">The sequence shown here is derived from an EMBL/GenBank/DDBJ whole genome shotgun (WGS) entry which is preliminary data.</text>
</comment>
<evidence type="ECO:0000256" key="3">
    <source>
        <dbReference type="ARBA" id="ARBA00022989"/>
    </source>
</evidence>
<dbReference type="GO" id="GO:0016020">
    <property type="term" value="C:membrane"/>
    <property type="evidence" value="ECO:0007669"/>
    <property type="project" value="UniProtKB-SubCell"/>
</dbReference>
<accession>A0A327T883</accession>
<feature type="transmembrane region" description="Helical" evidence="5">
    <location>
        <begin position="88"/>
        <end position="111"/>
    </location>
</feature>
<name>A0A327T883_9SPHI</name>
<keyword evidence="4 5" id="KW-0472">Membrane</keyword>
<dbReference type="EMBL" id="QLLR01000001">
    <property type="protein sequence ID" value="RAJ37398.1"/>
    <property type="molecule type" value="Genomic_DNA"/>
</dbReference>
<dbReference type="InterPro" id="IPR032808">
    <property type="entry name" value="DoxX"/>
</dbReference>
<sequence>MLLIILTFISSLSFLYYGVIFFLNAGMTNEFERYGLREFRNLVGGLQLLGGIGLLVGFVWHPIAIISAGGLALLMLIGFGVRIKMKDGFLLSLPSFIFFVLNGVIFLLRLLEIN</sequence>
<evidence type="ECO:0000256" key="1">
    <source>
        <dbReference type="ARBA" id="ARBA00004141"/>
    </source>
</evidence>
<gene>
    <name evidence="6" type="ORF">LY11_00476</name>
</gene>
<dbReference type="Pfam" id="PF13564">
    <property type="entry name" value="DoxX_2"/>
    <property type="match status" value="1"/>
</dbReference>
<feature type="transmembrane region" description="Helical" evidence="5">
    <location>
        <begin position="39"/>
        <end position="57"/>
    </location>
</feature>
<evidence type="ECO:0000313" key="6">
    <source>
        <dbReference type="EMBL" id="RAJ37398.1"/>
    </source>
</evidence>
<organism evidence="6 7">
    <name type="scientific">Pedobacter cryoconitis</name>
    <dbReference type="NCBI Taxonomy" id="188932"/>
    <lineage>
        <taxon>Bacteria</taxon>
        <taxon>Pseudomonadati</taxon>
        <taxon>Bacteroidota</taxon>
        <taxon>Sphingobacteriia</taxon>
        <taxon>Sphingobacteriales</taxon>
        <taxon>Sphingobacteriaceae</taxon>
        <taxon>Pedobacter</taxon>
    </lineage>
</organism>
<proteinExistence type="predicted"/>
<evidence type="ECO:0000313" key="7">
    <source>
        <dbReference type="Proteomes" id="UP000249754"/>
    </source>
</evidence>